<accession>A0ABM3LUG6</accession>
<feature type="region of interest" description="Disordered" evidence="2">
    <location>
        <begin position="903"/>
        <end position="966"/>
    </location>
</feature>
<feature type="compositionally biased region" description="Polar residues" evidence="2">
    <location>
        <begin position="120"/>
        <end position="139"/>
    </location>
</feature>
<feature type="region of interest" description="Disordered" evidence="2">
    <location>
        <begin position="409"/>
        <end position="429"/>
    </location>
</feature>
<evidence type="ECO:0000313" key="5">
    <source>
        <dbReference type="RefSeq" id="XP_052742692.1"/>
    </source>
</evidence>
<feature type="region of interest" description="Disordered" evidence="2">
    <location>
        <begin position="496"/>
        <end position="530"/>
    </location>
</feature>
<organism evidence="4 5">
    <name type="scientific">Bicyclus anynana</name>
    <name type="common">Squinting bush brown butterfly</name>
    <dbReference type="NCBI Taxonomy" id="110368"/>
    <lineage>
        <taxon>Eukaryota</taxon>
        <taxon>Metazoa</taxon>
        <taxon>Ecdysozoa</taxon>
        <taxon>Arthropoda</taxon>
        <taxon>Hexapoda</taxon>
        <taxon>Insecta</taxon>
        <taxon>Pterygota</taxon>
        <taxon>Neoptera</taxon>
        <taxon>Endopterygota</taxon>
        <taxon>Lepidoptera</taxon>
        <taxon>Glossata</taxon>
        <taxon>Ditrysia</taxon>
        <taxon>Papilionoidea</taxon>
        <taxon>Nymphalidae</taxon>
        <taxon>Satyrinae</taxon>
        <taxon>Satyrini</taxon>
        <taxon>Mycalesina</taxon>
        <taxon>Bicyclus</taxon>
    </lineage>
</organism>
<dbReference type="InterPro" id="IPR000467">
    <property type="entry name" value="G_patch_dom"/>
</dbReference>
<dbReference type="RefSeq" id="XP_052742692.1">
    <property type="nucleotide sequence ID" value="XM_052886732.1"/>
</dbReference>
<feature type="compositionally biased region" description="Basic and acidic residues" evidence="2">
    <location>
        <begin position="845"/>
        <end position="858"/>
    </location>
</feature>
<keyword evidence="1" id="KW-0175">Coiled coil</keyword>
<feature type="coiled-coil region" evidence="1">
    <location>
        <begin position="992"/>
        <end position="1044"/>
    </location>
</feature>
<dbReference type="Proteomes" id="UP001652582">
    <property type="component" value="Chromosome 18"/>
</dbReference>
<dbReference type="GeneID" id="112050010"/>
<name>A0ABM3LUG6_BICAN</name>
<feature type="compositionally biased region" description="Basic and acidic residues" evidence="2">
    <location>
        <begin position="409"/>
        <end position="418"/>
    </location>
</feature>
<dbReference type="PROSITE" id="PS50174">
    <property type="entry name" value="G_PATCH"/>
    <property type="match status" value="1"/>
</dbReference>
<evidence type="ECO:0000259" key="3">
    <source>
        <dbReference type="PROSITE" id="PS50174"/>
    </source>
</evidence>
<proteinExistence type="predicted"/>
<evidence type="ECO:0000313" key="4">
    <source>
        <dbReference type="Proteomes" id="UP001652582"/>
    </source>
</evidence>
<feature type="compositionally biased region" description="Polar residues" evidence="2">
    <location>
        <begin position="508"/>
        <end position="522"/>
    </location>
</feature>
<feature type="compositionally biased region" description="Basic and acidic residues" evidence="2">
    <location>
        <begin position="909"/>
        <end position="919"/>
    </location>
</feature>
<gene>
    <name evidence="5" type="primary">LOC112050010</name>
</gene>
<sequence>MTMEKQISHTFKAQWIEHTLKYIKNDNQVILEYPVMPVHHMEYLHNSIWNCNGELEVKSIYSPVREALKIFSTKYNFKVTVYERDGGLKGHFVVEKIPKKPVISETGRKDMEDSFELIHDNSQNTDNEGTESSHSQQESPLDVTENKKTNIKSRCRKMRRSKTEKFYIEKQKIIDSISPNLLKKALKNILDFLLDESRASSIFTNLAPVEARFLENFLSIYKKRQSFEETLTPACNELMNKMCEFFKEFDKNCRLEVYAAKSRVNASKREVKFIKVPRYTRNNANLQQIYKGEAVLTKTENKQTATLSPNSSQSIQNSGIRITIRNENTNDSDDRQIRVGNLPNTEAKGIIDKDLKDAKGSINGESKSNGVIDKAESTVKEKIAASATTNRSPITNRLNINQDITDCSQEKISNDKKGNQLSTSDLNRTSDNIVVKDSHIKGNKNDATVNKDVKPSKVQAIDNKFKKNVEITDDKLIVSDKDLLKREIDEIAHATDGTKKSTIPPVKKSTQVEKTSNTSKVTDGSPRASRKEKLLHAMSTPMESDKALRMMRLMGWEGGALGLRGEGIIEPIIPALDIVPGKGLGHEKGKAKPKQEKLSKVDNRMEFLKTIKHVLSNESRVKSAAYSVVLSKKETRCFKEIMYSINTRQYMSLTDTENGILAEIKKILNNEPDIFLDMNINKDTKLLTIIKSKHYAVETKVDKKKKHQLTKEVIDLSSDTIEYIHKESLKDRKIDFCSLVLDFVKSEERSMEVCFSVMITEKLVNFIKNLCSCINKRTALSSESLGKLSMDIVAHIKDCHLVAEFDSKRKRTVILRKMSYKRPHIDNECLKYVINKYTNSTIPDEKLKVNDNKDKENKPNAQNDKVVHKVTSSLVEVQKQNISVKNDISCEDNTAAYIVIDSGSSSDESDSKINDNEHKKNSHKSTTDTQKSPMYDDELNSNDKEHSESDCKEINTQGQSKETDFEKFPLSINNMKTKLSTFEDVDFRKIDRNSIQKTIDSLTLHNKKLEDDNVLHNKGIDINCNKLENKNLNINSKLKDIEQSELCDKVGVRDSKITNNSRKWYEHSDVCLVHEDNSVNLKHIENDNDKNCHDILLIESDIVGIELIKKKVQSHIENIDNVKDFLPVLKYQGVLDNGVVYSCHNKATYPWLKDVLLDYNVIDYRKVTKNHKVKIIITSFNNDKKKIFELLEIYNEGLKCGNWTIIFEKYFNYLFTMVVEMDDESLNYICSNNFSLFIGYGVAQFSIGL</sequence>
<feature type="domain" description="G-patch" evidence="3">
    <location>
        <begin position="543"/>
        <end position="589"/>
    </location>
</feature>
<reference evidence="5" key="1">
    <citation type="submission" date="2025-08" db="UniProtKB">
        <authorList>
            <consortium name="RefSeq"/>
        </authorList>
    </citation>
    <scope>IDENTIFICATION</scope>
</reference>
<feature type="compositionally biased region" description="Polar residues" evidence="2">
    <location>
        <begin position="419"/>
        <end position="429"/>
    </location>
</feature>
<evidence type="ECO:0000256" key="2">
    <source>
        <dbReference type="SAM" id="MobiDB-lite"/>
    </source>
</evidence>
<feature type="compositionally biased region" description="Basic and acidic residues" evidence="2">
    <location>
        <begin position="941"/>
        <end position="953"/>
    </location>
</feature>
<keyword evidence="4" id="KW-1185">Reference proteome</keyword>
<feature type="region of interest" description="Disordered" evidence="2">
    <location>
        <begin position="845"/>
        <end position="867"/>
    </location>
</feature>
<evidence type="ECO:0000256" key="1">
    <source>
        <dbReference type="SAM" id="Coils"/>
    </source>
</evidence>
<feature type="region of interest" description="Disordered" evidence="2">
    <location>
        <begin position="120"/>
        <end position="150"/>
    </location>
</feature>
<protein>
    <submittedName>
        <fullName evidence="5">Uncharacterized protein LOC112050010 isoform X1</fullName>
    </submittedName>
</protein>
<dbReference type="SMART" id="SM00443">
    <property type="entry name" value="G_patch"/>
    <property type="match status" value="1"/>
</dbReference>